<dbReference type="CDD" id="cd00303">
    <property type="entry name" value="retropepsin_like"/>
    <property type="match status" value="1"/>
</dbReference>
<dbReference type="InterPro" id="IPR041588">
    <property type="entry name" value="Integrase_H2C2"/>
</dbReference>
<evidence type="ECO:0000256" key="2">
    <source>
        <dbReference type="ARBA" id="ARBA00022695"/>
    </source>
</evidence>
<protein>
    <submittedName>
        <fullName evidence="11">Reverse transcriptase domain-containing protein</fullName>
    </submittedName>
</protein>
<dbReference type="SUPFAM" id="SSF56672">
    <property type="entry name" value="DNA/RNA polymerases"/>
    <property type="match status" value="1"/>
</dbReference>
<feature type="domain" description="Reverse transcriptase Ty1/copia-type" evidence="8">
    <location>
        <begin position="1057"/>
        <end position="1134"/>
    </location>
</feature>
<evidence type="ECO:0000256" key="1">
    <source>
        <dbReference type="ARBA" id="ARBA00022679"/>
    </source>
</evidence>
<accession>A0A6L2JGK3</accession>
<evidence type="ECO:0000256" key="4">
    <source>
        <dbReference type="ARBA" id="ARBA00022759"/>
    </source>
</evidence>
<dbReference type="SUPFAM" id="SSF50630">
    <property type="entry name" value="Acid proteases"/>
    <property type="match status" value="1"/>
</dbReference>
<dbReference type="GO" id="GO:0003964">
    <property type="term" value="F:RNA-directed DNA polymerase activity"/>
    <property type="evidence" value="ECO:0007669"/>
    <property type="project" value="UniProtKB-KW"/>
</dbReference>
<sequence>MHELWLPLLLMESFLYVNDVLLAMLASVQSSVISVERLGIRQGHTRNRCPKKVKQEEVGEACGRVYAIKDVESQGLNVVTGTFRLNNRYAFILFDSASDRSFVDTRFSDMLDIDLTKIGASCKVELADGRVASTNTVLKGCTLNLVNHIFEIDMMPIELGMFDVIIGMDWLVKHDAVIICGKKVVRIPYGNEMLIVESDKGLSRLKVISSIKAHVPVIRDFPEVFPKELLGLPPPRQVEFQIDLVARVAPVARAPYRLALFEMKELSDVEEHEKHLKIILEFLKKERLYAKFLKCDLWLDSVQYLGHVIDRIGVHVDPAKIESIKSWATLTTPMEVRQFLRLAGYYRRFIEALPERTKDFVVYCDASIKGYGAVLIQREKVIAYDSRQLKAHEENYTNYDLELRSVVFALRLWRHFFMERTQEGAIKKKYVRKKNLGRLIKPIFEFLPDGTRCFGNRVWLPRFGGLRNLVIHESHKSKYSIHSGSNKMYQDLKPLYWWPNMKANIATYVSKCLTIAKVKAEHQKPSGLQQQHEILVWKSKHENKVRSGGLVKWNRCEAILFEKEMRWEECVLVERKHTHTLFTKVIVTPPWKYGGEKIVQIKNRLLAARSRQKSYADKRLKSLEFLVICYCLRMLFSNGQLLISAEESNVIWGGCYISDTCVMEKVDSNVILDSPDMCDNDIQTDQNAVECDDERVVLANLIANLKLDVDENKKISKKLKKANTSLAHELKECKSILAETSRTLGDFNSIQDSCLISLQNKQTELETYKTLSDRTIDYDKLERKLNETLGLLAQQEIDIKEGLKLKAYEISVVKEKPNELVKQSLLTKSHYEGLVKEKKRPQLRSNQTKDKVVTNNSQVRFKKTEVEDHHRISSISNKTMSVTTCNNSLKSKTSNVNVVCATCGKCMFSSNHDACVSNFLNDVNARTKKRKVVPISSRQPKIQANKCVATPPKKTDASESTIQKSKSYYRMLYEKTNLEVAFRKSTCFVRDLQGNDLLTGTTSVNKTSSPTDNSKQQDTPPTMNIQSSIESTTLTNINAEENKDNQAEELHWFDRLQVWELIDKPFGKAIIKLKLLWKNKKDKDQIYIHNKAGLVAKGYAHEEGIDFDESFAPVACLEAVWIFIAYVAHESFPIY</sequence>
<keyword evidence="1" id="KW-0808">Transferase</keyword>
<dbReference type="GO" id="GO:0004519">
    <property type="term" value="F:endonuclease activity"/>
    <property type="evidence" value="ECO:0007669"/>
    <property type="project" value="UniProtKB-KW"/>
</dbReference>
<organism evidence="11">
    <name type="scientific">Tanacetum cinerariifolium</name>
    <name type="common">Dalmatian daisy</name>
    <name type="synonym">Chrysanthemum cinerariifolium</name>
    <dbReference type="NCBI Taxonomy" id="118510"/>
    <lineage>
        <taxon>Eukaryota</taxon>
        <taxon>Viridiplantae</taxon>
        <taxon>Streptophyta</taxon>
        <taxon>Embryophyta</taxon>
        <taxon>Tracheophyta</taxon>
        <taxon>Spermatophyta</taxon>
        <taxon>Magnoliopsida</taxon>
        <taxon>eudicotyledons</taxon>
        <taxon>Gunneridae</taxon>
        <taxon>Pentapetalae</taxon>
        <taxon>asterids</taxon>
        <taxon>campanulids</taxon>
        <taxon>Asterales</taxon>
        <taxon>Asteraceae</taxon>
        <taxon>Asteroideae</taxon>
        <taxon>Anthemideae</taxon>
        <taxon>Anthemidinae</taxon>
        <taxon>Tanacetum</taxon>
    </lineage>
</organism>
<feature type="signal peptide" evidence="7">
    <location>
        <begin position="1"/>
        <end position="30"/>
    </location>
</feature>
<evidence type="ECO:0000256" key="5">
    <source>
        <dbReference type="ARBA" id="ARBA00023268"/>
    </source>
</evidence>
<gene>
    <name evidence="11" type="ORF">Tci_006782</name>
</gene>
<proteinExistence type="predicted"/>
<feature type="region of interest" description="Disordered" evidence="6">
    <location>
        <begin position="999"/>
        <end position="1025"/>
    </location>
</feature>
<comment type="caution">
    <text evidence="11">The sequence shown here is derived from an EMBL/GenBank/DDBJ whole genome shotgun (WGS) entry which is preliminary data.</text>
</comment>
<evidence type="ECO:0000259" key="8">
    <source>
        <dbReference type="Pfam" id="PF07727"/>
    </source>
</evidence>
<keyword evidence="11" id="KW-0695">RNA-directed DNA polymerase</keyword>
<feature type="domain" description="Reverse transcriptase/retrotransposon-derived protein RNase H-like" evidence="9">
    <location>
        <begin position="352"/>
        <end position="420"/>
    </location>
</feature>
<dbReference type="Pfam" id="PF07727">
    <property type="entry name" value="RVT_2"/>
    <property type="match status" value="1"/>
</dbReference>
<dbReference type="EMBL" id="BKCJ010000619">
    <property type="protein sequence ID" value="GEU34804.1"/>
    <property type="molecule type" value="Genomic_DNA"/>
</dbReference>
<dbReference type="InterPro" id="IPR043128">
    <property type="entry name" value="Rev_trsase/Diguanyl_cyclase"/>
</dbReference>
<name>A0A6L2JGK3_TANCI</name>
<feature type="domain" description="Integrase zinc-binding" evidence="10">
    <location>
        <begin position="466"/>
        <end position="519"/>
    </location>
</feature>
<reference evidence="11" key="1">
    <citation type="journal article" date="2019" name="Sci. Rep.">
        <title>Draft genome of Tanacetum cinerariifolium, the natural source of mosquito coil.</title>
        <authorList>
            <person name="Yamashiro T."/>
            <person name="Shiraishi A."/>
            <person name="Satake H."/>
            <person name="Nakayama K."/>
        </authorList>
    </citation>
    <scope>NUCLEOTIDE SEQUENCE</scope>
</reference>
<keyword evidence="4" id="KW-0378">Hydrolase</keyword>
<keyword evidence="2" id="KW-0548">Nucleotidyltransferase</keyword>
<dbReference type="InterPro" id="IPR013103">
    <property type="entry name" value="RVT_2"/>
</dbReference>
<dbReference type="PANTHER" id="PTHR37984">
    <property type="entry name" value="PROTEIN CBG26694"/>
    <property type="match status" value="1"/>
</dbReference>
<dbReference type="InterPro" id="IPR050951">
    <property type="entry name" value="Retrovirus_Pol_polyprotein"/>
</dbReference>
<dbReference type="InterPro" id="IPR041577">
    <property type="entry name" value="RT_RNaseH_2"/>
</dbReference>
<dbReference type="InterPro" id="IPR043502">
    <property type="entry name" value="DNA/RNA_pol_sf"/>
</dbReference>
<dbReference type="AlphaFoldDB" id="A0A6L2JGK3"/>
<dbReference type="Gene3D" id="1.10.340.70">
    <property type="match status" value="1"/>
</dbReference>
<feature type="chain" id="PRO_5026663602" evidence="7">
    <location>
        <begin position="31"/>
        <end position="1135"/>
    </location>
</feature>
<evidence type="ECO:0000256" key="7">
    <source>
        <dbReference type="SAM" id="SignalP"/>
    </source>
</evidence>
<dbReference type="InterPro" id="IPR021109">
    <property type="entry name" value="Peptidase_aspartic_dom_sf"/>
</dbReference>
<dbReference type="Pfam" id="PF17921">
    <property type="entry name" value="Integrase_H2C2"/>
    <property type="match status" value="1"/>
</dbReference>
<keyword evidence="4" id="KW-0255">Endonuclease</keyword>
<dbReference type="Gene3D" id="3.30.70.270">
    <property type="match status" value="2"/>
</dbReference>
<keyword evidence="3" id="KW-0540">Nuclease</keyword>
<dbReference type="PANTHER" id="PTHR37984:SF5">
    <property type="entry name" value="PROTEIN NYNRIN-LIKE"/>
    <property type="match status" value="1"/>
</dbReference>
<dbReference type="Pfam" id="PF17919">
    <property type="entry name" value="RT_RNaseH_2"/>
    <property type="match status" value="1"/>
</dbReference>
<evidence type="ECO:0000256" key="6">
    <source>
        <dbReference type="SAM" id="MobiDB-lite"/>
    </source>
</evidence>
<keyword evidence="7" id="KW-0732">Signal</keyword>
<evidence type="ECO:0000256" key="3">
    <source>
        <dbReference type="ARBA" id="ARBA00022722"/>
    </source>
</evidence>
<evidence type="ECO:0000313" key="11">
    <source>
        <dbReference type="EMBL" id="GEU34804.1"/>
    </source>
</evidence>
<dbReference type="Pfam" id="PF08284">
    <property type="entry name" value="RVP_2"/>
    <property type="match status" value="1"/>
</dbReference>
<evidence type="ECO:0000259" key="9">
    <source>
        <dbReference type="Pfam" id="PF17919"/>
    </source>
</evidence>
<dbReference type="Gene3D" id="2.40.70.10">
    <property type="entry name" value="Acid Proteases"/>
    <property type="match status" value="1"/>
</dbReference>
<keyword evidence="5" id="KW-0511">Multifunctional enzyme</keyword>
<evidence type="ECO:0000259" key="10">
    <source>
        <dbReference type="Pfam" id="PF17921"/>
    </source>
</evidence>